<feature type="non-terminal residue" evidence="1">
    <location>
        <position position="47"/>
    </location>
</feature>
<comment type="caution">
    <text evidence="1">The sequence shown here is derived from an EMBL/GenBank/DDBJ whole genome shotgun (WGS) entry which is preliminary data.</text>
</comment>
<keyword evidence="2" id="KW-1185">Reference proteome</keyword>
<accession>A0ACA9R303</accession>
<evidence type="ECO:0000313" key="1">
    <source>
        <dbReference type="EMBL" id="CAG8774353.1"/>
    </source>
</evidence>
<dbReference type="Proteomes" id="UP000789702">
    <property type="component" value="Unassembled WGS sequence"/>
</dbReference>
<sequence length="47" mass="5787">LLKYEFVQNMQLSDEKFSRLDGSVFNLNEIYERLKEFKQNLTKNRQM</sequence>
<evidence type="ECO:0000313" key="2">
    <source>
        <dbReference type="Proteomes" id="UP000789702"/>
    </source>
</evidence>
<proteinExistence type="predicted"/>
<protein>
    <submittedName>
        <fullName evidence="1">12792_t:CDS:1</fullName>
    </submittedName>
</protein>
<reference evidence="1" key="1">
    <citation type="submission" date="2021-06" db="EMBL/GenBank/DDBJ databases">
        <authorList>
            <person name="Kallberg Y."/>
            <person name="Tangrot J."/>
            <person name="Rosling A."/>
        </authorList>
    </citation>
    <scope>NUCLEOTIDE SEQUENCE</scope>
    <source>
        <strain evidence="1">IL203A</strain>
    </source>
</reference>
<feature type="non-terminal residue" evidence="1">
    <location>
        <position position="1"/>
    </location>
</feature>
<name>A0ACA9R303_9GLOM</name>
<organism evidence="1 2">
    <name type="scientific">Dentiscutata heterogama</name>
    <dbReference type="NCBI Taxonomy" id="1316150"/>
    <lineage>
        <taxon>Eukaryota</taxon>
        <taxon>Fungi</taxon>
        <taxon>Fungi incertae sedis</taxon>
        <taxon>Mucoromycota</taxon>
        <taxon>Glomeromycotina</taxon>
        <taxon>Glomeromycetes</taxon>
        <taxon>Diversisporales</taxon>
        <taxon>Gigasporaceae</taxon>
        <taxon>Dentiscutata</taxon>
    </lineage>
</organism>
<gene>
    <name evidence="1" type="ORF">DHETER_LOCUS16026</name>
</gene>
<dbReference type="EMBL" id="CAJVPU010058861">
    <property type="protein sequence ID" value="CAG8774353.1"/>
    <property type="molecule type" value="Genomic_DNA"/>
</dbReference>